<dbReference type="Gene3D" id="3.75.10.10">
    <property type="entry name" value="L-arginine/glycine Amidinotransferase, Chain A"/>
    <property type="match status" value="1"/>
</dbReference>
<dbReference type="PANTHER" id="PTHR31377">
    <property type="entry name" value="AGMATINE DEIMINASE-RELATED"/>
    <property type="match status" value="1"/>
</dbReference>
<name>A0ABY8H6A2_9MICC</name>
<evidence type="ECO:0000256" key="1">
    <source>
        <dbReference type="ARBA" id="ARBA00022801"/>
    </source>
</evidence>
<gene>
    <name evidence="2" type="ORF">P8192_12515</name>
</gene>
<reference evidence="2 3" key="1">
    <citation type="submission" date="2023-04" db="EMBL/GenBank/DDBJ databases">
        <title>Funneling lignin-derived compounds into biodiesel using alkali-halophilic Citricoccus sp. P2.</title>
        <authorList>
            <person name="Luo C.-B."/>
        </authorList>
    </citation>
    <scope>NUCLEOTIDE SEQUENCE [LARGE SCALE GENOMIC DNA]</scope>
    <source>
        <strain evidence="2 3">P2</strain>
    </source>
</reference>
<protein>
    <submittedName>
        <fullName evidence="2">Agmatine deiminase family protein</fullName>
    </submittedName>
</protein>
<evidence type="ECO:0000313" key="3">
    <source>
        <dbReference type="Proteomes" id="UP001219037"/>
    </source>
</evidence>
<keyword evidence="3" id="KW-1185">Reference proteome</keyword>
<dbReference type="EMBL" id="CP121252">
    <property type="protein sequence ID" value="WFP16198.1"/>
    <property type="molecule type" value="Genomic_DNA"/>
</dbReference>
<dbReference type="Proteomes" id="UP001219037">
    <property type="component" value="Chromosome"/>
</dbReference>
<proteinExistence type="predicted"/>
<dbReference type="RefSeq" id="WP_278157351.1">
    <property type="nucleotide sequence ID" value="NZ_CP121252.1"/>
</dbReference>
<accession>A0ABY8H6A2</accession>
<keyword evidence="1" id="KW-0378">Hydrolase</keyword>
<dbReference type="Pfam" id="PF04371">
    <property type="entry name" value="PAD_porph"/>
    <property type="match status" value="1"/>
</dbReference>
<sequence>MSPSAGYWHVPAETAPQERVWIAFPPAQSVNTATSWQLSSARRAWARIIHTINDELPVSLVVDPADREILHTYVDTSIPYLTVPINNAQLGRTGPTFGLGLASKNGHRRPVGMIDWTFNGFGRRTGVEYKLDDVANGTLAELMGAGNAPLPRSMSMMVNEGGAWISDGDGTAIASAAILTDPRRNPGWSAATVERELKRLTDIENIIWLPRGLTRGSAKGIGGHVDQLVTFIEPGAVLLHWQSDPSHPDHQISVEAERLLNQARDAKGRRIEVVRVPAPQTHSDGIGPVAWSYVDLRPLNSMLLAPRFIDPHDDEAFEILSAVFPDRQLNPVISQELYDRGASIRAITLPHPRAGASRRAR</sequence>
<dbReference type="PANTHER" id="PTHR31377:SF0">
    <property type="entry name" value="AGMATINE DEIMINASE-RELATED"/>
    <property type="match status" value="1"/>
</dbReference>
<evidence type="ECO:0000313" key="2">
    <source>
        <dbReference type="EMBL" id="WFP16198.1"/>
    </source>
</evidence>
<dbReference type="SUPFAM" id="SSF55909">
    <property type="entry name" value="Pentein"/>
    <property type="match status" value="1"/>
</dbReference>
<dbReference type="InterPro" id="IPR007466">
    <property type="entry name" value="Peptidyl-Arg-deiminase_porph"/>
</dbReference>
<organism evidence="2 3">
    <name type="scientific">Citricoccus muralis</name>
    <dbReference type="NCBI Taxonomy" id="169134"/>
    <lineage>
        <taxon>Bacteria</taxon>
        <taxon>Bacillati</taxon>
        <taxon>Actinomycetota</taxon>
        <taxon>Actinomycetes</taxon>
        <taxon>Micrococcales</taxon>
        <taxon>Micrococcaceae</taxon>
        <taxon>Citricoccus</taxon>
    </lineage>
</organism>